<feature type="signal peptide" evidence="5">
    <location>
        <begin position="1"/>
        <end position="30"/>
    </location>
</feature>
<dbReference type="InterPro" id="IPR033434">
    <property type="entry name" value="MucB/RseB_N"/>
</dbReference>
<dbReference type="Gene3D" id="2.50.20.10">
    <property type="entry name" value="Lipoprotein localisation LolA/LolB/LppX"/>
    <property type="match status" value="1"/>
</dbReference>
<dbReference type="EMBL" id="JBHRYB010000013">
    <property type="protein sequence ID" value="MFC3681030.1"/>
    <property type="molecule type" value="Genomic_DNA"/>
</dbReference>
<evidence type="ECO:0000256" key="2">
    <source>
        <dbReference type="ARBA" id="ARBA00008150"/>
    </source>
</evidence>
<feature type="domain" description="MucB/RseB C-terminal" evidence="7">
    <location>
        <begin position="226"/>
        <end position="335"/>
    </location>
</feature>
<organism evidence="8 9">
    <name type="scientific">Bacterioplanoides pacificum</name>
    <dbReference type="NCBI Taxonomy" id="1171596"/>
    <lineage>
        <taxon>Bacteria</taxon>
        <taxon>Pseudomonadati</taxon>
        <taxon>Pseudomonadota</taxon>
        <taxon>Gammaproteobacteria</taxon>
        <taxon>Oceanospirillales</taxon>
        <taxon>Oceanospirillaceae</taxon>
        <taxon>Bacterioplanoides</taxon>
    </lineage>
</organism>
<dbReference type="RefSeq" id="WP_376867181.1">
    <property type="nucleotide sequence ID" value="NZ_JBHRYB010000013.1"/>
</dbReference>
<evidence type="ECO:0000259" key="7">
    <source>
        <dbReference type="Pfam" id="PF17188"/>
    </source>
</evidence>
<evidence type="ECO:0000313" key="8">
    <source>
        <dbReference type="EMBL" id="MFC3681030.1"/>
    </source>
</evidence>
<comment type="similarity">
    <text evidence="2">Belongs to the RseB family.</text>
</comment>
<feature type="chain" id="PRO_5045141094" evidence="5">
    <location>
        <begin position="31"/>
        <end position="338"/>
    </location>
</feature>
<reference evidence="9" key="1">
    <citation type="journal article" date="2019" name="Int. J. Syst. Evol. Microbiol.">
        <title>The Global Catalogue of Microorganisms (GCM) 10K type strain sequencing project: providing services to taxonomists for standard genome sequencing and annotation.</title>
        <authorList>
            <consortium name="The Broad Institute Genomics Platform"/>
            <consortium name="The Broad Institute Genome Sequencing Center for Infectious Disease"/>
            <person name="Wu L."/>
            <person name="Ma J."/>
        </authorList>
    </citation>
    <scope>NUCLEOTIDE SEQUENCE [LARGE SCALE GENOMIC DNA]</scope>
    <source>
        <strain evidence="9">KCTC 42424</strain>
    </source>
</reference>
<proteinExistence type="inferred from homology"/>
<evidence type="ECO:0000256" key="5">
    <source>
        <dbReference type="SAM" id="SignalP"/>
    </source>
</evidence>
<dbReference type="PANTHER" id="PTHR38782:SF1">
    <property type="entry name" value="SIGMA-E FACTOR REGULATORY PROTEIN RSEB"/>
    <property type="match status" value="1"/>
</dbReference>
<dbReference type="Pfam" id="PF17188">
    <property type="entry name" value="MucB_RseB_C"/>
    <property type="match status" value="1"/>
</dbReference>
<evidence type="ECO:0000313" key="9">
    <source>
        <dbReference type="Proteomes" id="UP001595722"/>
    </source>
</evidence>
<dbReference type="Proteomes" id="UP001595722">
    <property type="component" value="Unassembled WGS sequence"/>
</dbReference>
<evidence type="ECO:0000256" key="1">
    <source>
        <dbReference type="ARBA" id="ARBA00004418"/>
    </source>
</evidence>
<accession>A0ABV7VUL2</accession>
<keyword evidence="3 5" id="KW-0732">Signal</keyword>
<dbReference type="CDD" id="cd16327">
    <property type="entry name" value="RseB"/>
    <property type="match status" value="1"/>
</dbReference>
<comment type="caution">
    <text evidence="8">The sequence shown here is derived from an EMBL/GenBank/DDBJ whole genome shotgun (WGS) entry which is preliminary data.</text>
</comment>
<sequence>MLLLLNGRRLLLKLAGLFLLALLLPVMAQAADVHDWLERMSRAQKEQNYRGVLIYGNHQRWETLQLAHAVRQGVEYERLLHLTGAPREVIRQGHDVTCIHPGEHMMRFNVQANPLKRDFAYQHAAPDAYYGFTLGQQSRVAGRLAQRIDVTPKDGYRYGYQLWLDRDSGLLLRSDLVDARQQVLERFQFAAIEIGVALADSDFLPQSQGHRLAAHMASHESTDVLEQQRWQIGWLPRGFMVAASQVRAQNGNALNHPAADSGQGTLATLMYTDGLAAITVFVDDASGELPMPLMKQQWGATAAVVSYLNTDERQYRISVVGEVPLLTLEKIATSVMPQ</sequence>
<name>A0ABV7VUL2_9GAMM</name>
<evidence type="ECO:0000259" key="6">
    <source>
        <dbReference type="Pfam" id="PF03888"/>
    </source>
</evidence>
<dbReference type="PANTHER" id="PTHR38782">
    <property type="match status" value="1"/>
</dbReference>
<keyword evidence="4" id="KW-0574">Periplasm</keyword>
<keyword evidence="9" id="KW-1185">Reference proteome</keyword>
<gene>
    <name evidence="8" type="ORF">ACFOMG_13060</name>
</gene>
<evidence type="ECO:0000256" key="4">
    <source>
        <dbReference type="ARBA" id="ARBA00022764"/>
    </source>
</evidence>
<dbReference type="Pfam" id="PF03888">
    <property type="entry name" value="MucB_RseB"/>
    <property type="match status" value="1"/>
</dbReference>
<dbReference type="InterPro" id="IPR005588">
    <property type="entry name" value="MucB_RseB"/>
</dbReference>
<dbReference type="PIRSF" id="PIRSF005427">
    <property type="entry name" value="RseB"/>
    <property type="match status" value="1"/>
</dbReference>
<feature type="domain" description="MucB/RseB N-terminal" evidence="6">
    <location>
        <begin position="33"/>
        <end position="205"/>
    </location>
</feature>
<evidence type="ECO:0000256" key="3">
    <source>
        <dbReference type="ARBA" id="ARBA00022729"/>
    </source>
</evidence>
<dbReference type="Gene3D" id="3.30.200.100">
    <property type="entry name" value="MucB/RseB, C-terminal domain"/>
    <property type="match status" value="1"/>
</dbReference>
<comment type="subcellular location">
    <subcellularLocation>
        <location evidence="1">Periplasm</location>
    </subcellularLocation>
</comment>
<dbReference type="InterPro" id="IPR033436">
    <property type="entry name" value="MucB/RseB_C"/>
</dbReference>
<protein>
    <submittedName>
        <fullName evidence="8">MucB/RseB C-terminal domain-containing protein</fullName>
    </submittedName>
</protein>
<dbReference type="InterPro" id="IPR038484">
    <property type="entry name" value="MucB/RseB_C_sf"/>
</dbReference>